<protein>
    <submittedName>
        <fullName evidence="3">Metallophosphoesterase family protein</fullName>
    </submittedName>
</protein>
<name>A0ABW7N838_9BACT</name>
<dbReference type="EMBL" id="JBIPKE010000015">
    <property type="protein sequence ID" value="MFH6983610.1"/>
    <property type="molecule type" value="Genomic_DNA"/>
</dbReference>
<comment type="caution">
    <text evidence="3">The sequence shown here is derived from an EMBL/GenBank/DDBJ whole genome shotgun (WGS) entry which is preliminary data.</text>
</comment>
<dbReference type="InterPro" id="IPR050126">
    <property type="entry name" value="Ap4A_hydrolase"/>
</dbReference>
<dbReference type="RefSeq" id="WP_395417160.1">
    <property type="nucleotide sequence ID" value="NZ_JBIPKE010000015.1"/>
</dbReference>
<dbReference type="PIRSF" id="PIRSF000883">
    <property type="entry name" value="Pesterase_MJ0912"/>
    <property type="match status" value="1"/>
</dbReference>
<dbReference type="PANTHER" id="PTHR42850">
    <property type="entry name" value="METALLOPHOSPHOESTERASE"/>
    <property type="match status" value="1"/>
</dbReference>
<accession>A0ABW7N838</accession>
<dbReference type="SUPFAM" id="SSF56300">
    <property type="entry name" value="Metallo-dependent phosphatases"/>
    <property type="match status" value="1"/>
</dbReference>
<keyword evidence="4" id="KW-1185">Reference proteome</keyword>
<feature type="domain" description="Calcineurin-like phosphoesterase" evidence="2">
    <location>
        <begin position="1"/>
        <end position="196"/>
    </location>
</feature>
<proteinExistence type="inferred from homology"/>
<dbReference type="Proteomes" id="UP001610063">
    <property type="component" value="Unassembled WGS sequence"/>
</dbReference>
<dbReference type="Pfam" id="PF12850">
    <property type="entry name" value="Metallophos_2"/>
    <property type="match status" value="1"/>
</dbReference>
<reference evidence="3 4" key="1">
    <citation type="journal article" date="2013" name="Int. J. Syst. Evol. Microbiol.">
        <title>Marinoscillum luteum sp. nov., isolated from marine sediment.</title>
        <authorList>
            <person name="Cha I.T."/>
            <person name="Park S.J."/>
            <person name="Kim S.J."/>
            <person name="Kim J.G."/>
            <person name="Jung M.Y."/>
            <person name="Shin K.S."/>
            <person name="Kwon K.K."/>
            <person name="Yang S.H."/>
            <person name="Seo Y.S."/>
            <person name="Rhee S.K."/>
        </authorList>
    </citation>
    <scope>NUCLEOTIDE SEQUENCE [LARGE SCALE GENOMIC DNA]</scope>
    <source>
        <strain evidence="3 4">KCTC 23939</strain>
    </source>
</reference>
<evidence type="ECO:0000259" key="2">
    <source>
        <dbReference type="Pfam" id="PF12850"/>
    </source>
</evidence>
<dbReference type="InterPro" id="IPR024654">
    <property type="entry name" value="Calcineurin-like_PHP_lpxH"/>
</dbReference>
<dbReference type="Gene3D" id="3.60.21.10">
    <property type="match status" value="1"/>
</dbReference>
<gene>
    <name evidence="3" type="ORF">ACHKAR_09180</name>
</gene>
<sequence length="256" mass="29136">MKIAFFSDIHANLPALDAFFRDIEQVRPDALYCLGDLVGYNVWANEVVEAIRKRHIPTIMGNHEEALLLPLKEDNRSAKGITARLLTTENKNYLTNLPRHLKLVFETSGERFTLLLVHGSPKAVNDYLVEDYPEDEIVEMMEAQDAQLVLCGHTHIPYHRTIQTGMDYTHVVNIGSVGKPKDGDPRLCYALVTLDENLSKHNPNAIRVEFRRVNYDIDAAVSAIKESEFPNELADQLLQAKSLSNHHHNHDQYEKT</sequence>
<evidence type="ECO:0000313" key="3">
    <source>
        <dbReference type="EMBL" id="MFH6983610.1"/>
    </source>
</evidence>
<evidence type="ECO:0000313" key="4">
    <source>
        <dbReference type="Proteomes" id="UP001610063"/>
    </source>
</evidence>
<organism evidence="3 4">
    <name type="scientific">Marinoscillum luteum</name>
    <dbReference type="NCBI Taxonomy" id="861051"/>
    <lineage>
        <taxon>Bacteria</taxon>
        <taxon>Pseudomonadati</taxon>
        <taxon>Bacteroidota</taxon>
        <taxon>Cytophagia</taxon>
        <taxon>Cytophagales</taxon>
        <taxon>Reichenbachiellaceae</taxon>
        <taxon>Marinoscillum</taxon>
    </lineage>
</organism>
<dbReference type="InterPro" id="IPR011152">
    <property type="entry name" value="Pesterase_MJ0912"/>
</dbReference>
<dbReference type="InterPro" id="IPR029052">
    <property type="entry name" value="Metallo-depent_PP-like"/>
</dbReference>
<evidence type="ECO:0000256" key="1">
    <source>
        <dbReference type="ARBA" id="ARBA00008950"/>
    </source>
</evidence>
<comment type="similarity">
    <text evidence="1">Belongs to the metallophosphoesterase superfamily. YfcE family.</text>
</comment>
<dbReference type="PANTHER" id="PTHR42850:SF2">
    <property type="entry name" value="BLL5683 PROTEIN"/>
    <property type="match status" value="1"/>
</dbReference>
<dbReference type="CDD" id="cd00838">
    <property type="entry name" value="MPP_superfamily"/>
    <property type="match status" value="1"/>
</dbReference>